<feature type="transmembrane region" description="Helical" evidence="2">
    <location>
        <begin position="658"/>
        <end position="678"/>
    </location>
</feature>
<feature type="compositionally biased region" description="Pro residues" evidence="1">
    <location>
        <begin position="487"/>
        <end position="503"/>
    </location>
</feature>
<feature type="compositionally biased region" description="Low complexity" evidence="1">
    <location>
        <begin position="517"/>
        <end position="532"/>
    </location>
</feature>
<dbReference type="Pfam" id="PF06022">
    <property type="entry name" value="Cir_Bir_Yir"/>
    <property type="match status" value="1"/>
</dbReference>
<feature type="compositionally biased region" description="Low complexity" evidence="1">
    <location>
        <begin position="274"/>
        <end position="285"/>
    </location>
</feature>
<feature type="region of interest" description="Disordered" evidence="1">
    <location>
        <begin position="248"/>
        <end position="309"/>
    </location>
</feature>
<organism evidence="3 4">
    <name type="scientific">Plasmodium vinckei brucechwatti</name>
    <dbReference type="NCBI Taxonomy" id="119398"/>
    <lineage>
        <taxon>Eukaryota</taxon>
        <taxon>Sar</taxon>
        <taxon>Alveolata</taxon>
        <taxon>Apicomplexa</taxon>
        <taxon>Aconoidasida</taxon>
        <taxon>Haemosporida</taxon>
        <taxon>Plasmodiidae</taxon>
        <taxon>Plasmodium</taxon>
        <taxon>Plasmodium (Vinckeia)</taxon>
    </lineage>
</organism>
<feature type="compositionally biased region" description="Polar residues" evidence="1">
    <location>
        <begin position="505"/>
        <end position="516"/>
    </location>
</feature>
<evidence type="ECO:0000313" key="4">
    <source>
        <dbReference type="Proteomes" id="UP000515550"/>
    </source>
</evidence>
<keyword evidence="2" id="KW-0812">Transmembrane</keyword>
<protein>
    <submittedName>
        <fullName evidence="3">CIR protein PIR protein</fullName>
    </submittedName>
</protein>
<evidence type="ECO:0000256" key="1">
    <source>
        <dbReference type="SAM" id="MobiDB-lite"/>
    </source>
</evidence>
<feature type="compositionally biased region" description="Low complexity" evidence="1">
    <location>
        <begin position="410"/>
        <end position="452"/>
    </location>
</feature>
<dbReference type="AlphaFoldDB" id="A0A6V7S0B9"/>
<dbReference type="VEuPathDB" id="PlasmoDB:PVBDA_0702410"/>
<dbReference type="Proteomes" id="UP000515550">
    <property type="component" value="Chromosome PVBDA_07"/>
</dbReference>
<evidence type="ECO:0000313" key="3">
    <source>
        <dbReference type="EMBL" id="CAD2089298.1"/>
    </source>
</evidence>
<name>A0A6V7S0B9_PLAVN</name>
<keyword evidence="2" id="KW-1133">Transmembrane helix</keyword>
<feature type="transmembrane region" description="Helical" evidence="2">
    <location>
        <begin position="566"/>
        <end position="587"/>
    </location>
</feature>
<keyword evidence="2" id="KW-0472">Membrane</keyword>
<sequence>MSRHVCKIFNSLYSQLPDDDNEEMRKSDKYSLYKTYCPINENGHQECNSNSEHISAAFVYLVLQLFGNVDSDVEHEDQKSRYVYYGFLWMSYKLQQSNRNSGNSITLFEFINDNVLKDQWYEVVKEYVDHKVPLITKETDIGLMSEIYYILKEMCKFFSINNHSLDLFEDFSKYYDSVIKCGEKTLKKSNNGDINNVDINNVDQIYLDLYDMLKNVYNDYRDYHYIKNSQGNAPPELPDIKEIKKNVTQDLKTSDSKKPDPPPKPQPQPPEPPQSQNGTSSQTSQMEDSDKGKKNTDGTNGNKKDPIDPASSTLGGYFDWWSSFHESLFDRTEIFNKSFQFIDKGRQKVKEVTNKISDAYTNTVDIVKGAYDSTVNNINYAYTTSTNYISGAASNITNQLSSLSFFSQLGDDQSGSGSSGNSLPTDNNPTSTTQTPNSDKKSPSLPSSSTPPVTIPSPSPSTLQSTLPPSPPSIPQLSQTPSDPQDPSGPSPPESIDPQPIPTPIHQTATTDGNKASQTSSSGQGTLSSSSTDPSTQGNGSTTVTVVKMNEKPSIWCIGSNNKCDVTGISIIVISISIILTIMYKYLSLGCTSKSKRKKSVKKVINSIGGKIPIQIIIKSYDRSKDLKPVINSGDRKKTGIAVNLVNGKIPLLNIYKLMQADPIPFINLFFLLIFFVYKRRRNYLEL</sequence>
<feature type="compositionally biased region" description="Low complexity" evidence="1">
    <location>
        <begin position="475"/>
        <end position="486"/>
    </location>
</feature>
<reference evidence="3 4" key="1">
    <citation type="submission" date="2020-08" db="EMBL/GenBank/DDBJ databases">
        <authorList>
            <person name="Ramaprasad A."/>
        </authorList>
    </citation>
    <scope>NUCLEOTIDE SEQUENCE [LARGE SCALE GENOMIC DNA]</scope>
</reference>
<accession>A0A6V7S0B9</accession>
<feature type="compositionally biased region" description="Basic and acidic residues" evidence="1">
    <location>
        <begin position="248"/>
        <end position="261"/>
    </location>
</feature>
<evidence type="ECO:0000256" key="2">
    <source>
        <dbReference type="SAM" id="Phobius"/>
    </source>
</evidence>
<gene>
    <name evidence="3" type="ORF">PVBDA_0702410</name>
</gene>
<proteinExistence type="predicted"/>
<dbReference type="EMBL" id="LR865385">
    <property type="protein sequence ID" value="CAD2089298.1"/>
    <property type="molecule type" value="Genomic_DNA"/>
</dbReference>
<feature type="region of interest" description="Disordered" evidence="1">
    <location>
        <begin position="410"/>
        <end position="542"/>
    </location>
</feature>
<feature type="compositionally biased region" description="Polar residues" evidence="1">
    <location>
        <begin position="533"/>
        <end position="542"/>
    </location>
</feature>
<dbReference type="InterPro" id="IPR006477">
    <property type="entry name" value="Yir_bir_cir"/>
</dbReference>
<feature type="compositionally biased region" description="Pro residues" evidence="1">
    <location>
        <begin position="262"/>
        <end position="273"/>
    </location>
</feature>
<feature type="compositionally biased region" description="Basic and acidic residues" evidence="1">
    <location>
        <begin position="288"/>
        <end position="307"/>
    </location>
</feature>